<feature type="compositionally biased region" description="Pro residues" evidence="1">
    <location>
        <begin position="627"/>
        <end position="644"/>
    </location>
</feature>
<feature type="compositionally biased region" description="Basic and acidic residues" evidence="1">
    <location>
        <begin position="610"/>
        <end position="619"/>
    </location>
</feature>
<gene>
    <name evidence="2" type="ORF">B0H16DRAFT_1689610</name>
</gene>
<feature type="region of interest" description="Disordered" evidence="1">
    <location>
        <begin position="781"/>
        <end position="808"/>
    </location>
</feature>
<dbReference type="EMBL" id="JARKIB010000044">
    <property type="protein sequence ID" value="KAJ7757609.1"/>
    <property type="molecule type" value="Genomic_DNA"/>
</dbReference>
<keyword evidence="3" id="KW-1185">Reference proteome</keyword>
<feature type="compositionally biased region" description="Acidic residues" evidence="1">
    <location>
        <begin position="681"/>
        <end position="693"/>
    </location>
</feature>
<reference evidence="2" key="1">
    <citation type="submission" date="2023-03" db="EMBL/GenBank/DDBJ databases">
        <title>Massive genome expansion in bonnet fungi (Mycena s.s.) driven by repeated elements and novel gene families across ecological guilds.</title>
        <authorList>
            <consortium name="Lawrence Berkeley National Laboratory"/>
            <person name="Harder C.B."/>
            <person name="Miyauchi S."/>
            <person name="Viragh M."/>
            <person name="Kuo A."/>
            <person name="Thoen E."/>
            <person name="Andreopoulos B."/>
            <person name="Lu D."/>
            <person name="Skrede I."/>
            <person name="Drula E."/>
            <person name="Henrissat B."/>
            <person name="Morin E."/>
            <person name="Kohler A."/>
            <person name="Barry K."/>
            <person name="LaButti K."/>
            <person name="Morin E."/>
            <person name="Salamov A."/>
            <person name="Lipzen A."/>
            <person name="Mereny Z."/>
            <person name="Hegedus B."/>
            <person name="Baldrian P."/>
            <person name="Stursova M."/>
            <person name="Weitz H."/>
            <person name="Taylor A."/>
            <person name="Grigoriev I.V."/>
            <person name="Nagy L.G."/>
            <person name="Martin F."/>
            <person name="Kauserud H."/>
        </authorList>
    </citation>
    <scope>NUCLEOTIDE SEQUENCE</scope>
    <source>
        <strain evidence="2">CBHHK182m</strain>
    </source>
</reference>
<sequence>MKYSLPNKSPDTQLRAFRAIVDVVTRFPGLRVLCLASGHLRGETSTEVISAIWEQTNTAFGRELIFWQTMAATCLSDMTISAVLEHSTISNLSKCEAGKLNVIETLLVEHGCSGDTVFASALCVRYLAAILELPDFWSDMGPVQSDVNRKLCSEMIVILKDIGVDDLMLGSLPEDSNTLLDYEGADLLATIILRGLSSWIARINKDEWPLQPWYQPSRELLRLLRMPQSEELLPTAAACAASAFEHFEHVYFQEAELTVYVANSYIQENFRNKRDWNHLNISTTHLRDDVAPTESEEAATTPLKGRSSSIHPPASLVESPFEIADTNGQPETIEADEEDVDVDDGRRSVLIGDEDEDEDEQDIPKDLDARLRPEGDGEQKTPTGGIDRESAEATVKAALEGEVDDSEVDIPEPETPEARPVVAVEPVRELPAKPTKVQDVDAIMEEPRAPTVAQEPTPEVPELAAKVPEPAARSEDEGGILKDLDVGLGLEGEPETPMGGVDGESAEATVEGAVEGELDDGERDIPEPKTPEARPVVAVEPVPELPAKPTKVQDADAITEEARAPPTPTVAQEPTPEVQEPAPKRPRRQPAAKVPEPKLKVKEVAPAPEPKPRRSKEQPRTTAAAPVAPPPVPDEELPAPPEVPPKAVKGGAKLSARRPRREKSGVPALDRHLDNEASATETEDDWDFVEAADGEDRNGAKGTSLFARGVVDRYRLAVFRKASTPSRNAMPRSVSAVSRDSDVGAQTDGSDSPSPSQRRGRSGAGLTFRQYPSLFPRAKSPLPSSFSAKPSFTSQTIGQSNSPVHPNAQDRSWMFQREGGYVGVLRLFGGPHDLLWAAWVERGPLGLEWPLKKITI</sequence>
<evidence type="ECO:0000313" key="2">
    <source>
        <dbReference type="EMBL" id="KAJ7757609.1"/>
    </source>
</evidence>
<name>A0AAD7J5T9_9AGAR</name>
<dbReference type="AlphaFoldDB" id="A0AAD7J5T9"/>
<feature type="region of interest" description="Disordered" evidence="1">
    <location>
        <begin position="724"/>
        <end position="764"/>
    </location>
</feature>
<organism evidence="2 3">
    <name type="scientific">Mycena metata</name>
    <dbReference type="NCBI Taxonomy" id="1033252"/>
    <lineage>
        <taxon>Eukaryota</taxon>
        <taxon>Fungi</taxon>
        <taxon>Dikarya</taxon>
        <taxon>Basidiomycota</taxon>
        <taxon>Agaricomycotina</taxon>
        <taxon>Agaricomycetes</taxon>
        <taxon>Agaricomycetidae</taxon>
        <taxon>Agaricales</taxon>
        <taxon>Marasmiineae</taxon>
        <taxon>Mycenaceae</taxon>
        <taxon>Mycena</taxon>
    </lineage>
</organism>
<evidence type="ECO:0000313" key="3">
    <source>
        <dbReference type="Proteomes" id="UP001215598"/>
    </source>
</evidence>
<comment type="caution">
    <text evidence="2">The sequence shown here is derived from an EMBL/GenBank/DDBJ whole genome shotgun (WGS) entry which is preliminary data.</text>
</comment>
<protein>
    <submittedName>
        <fullName evidence="2">Uncharacterized protein</fullName>
    </submittedName>
</protein>
<evidence type="ECO:0000256" key="1">
    <source>
        <dbReference type="SAM" id="MobiDB-lite"/>
    </source>
</evidence>
<feature type="compositionally biased region" description="Low complexity" evidence="1">
    <location>
        <begin position="748"/>
        <end position="757"/>
    </location>
</feature>
<feature type="compositionally biased region" description="Acidic residues" evidence="1">
    <location>
        <begin position="333"/>
        <end position="342"/>
    </location>
</feature>
<feature type="compositionally biased region" description="Low complexity" evidence="1">
    <location>
        <begin position="533"/>
        <end position="549"/>
    </location>
</feature>
<feature type="compositionally biased region" description="Basic and acidic residues" evidence="1">
    <location>
        <begin position="426"/>
        <end position="439"/>
    </location>
</feature>
<feature type="region of interest" description="Disordered" evidence="1">
    <location>
        <begin position="287"/>
        <end position="703"/>
    </location>
</feature>
<feature type="compositionally biased region" description="Basic and acidic residues" evidence="1">
    <location>
        <begin position="362"/>
        <end position="379"/>
    </location>
</feature>
<dbReference type="Proteomes" id="UP001215598">
    <property type="component" value="Unassembled WGS sequence"/>
</dbReference>
<accession>A0AAD7J5T9</accession>
<feature type="compositionally biased region" description="Basic and acidic residues" evidence="1">
    <location>
        <begin position="472"/>
        <end position="485"/>
    </location>
</feature>
<feature type="compositionally biased region" description="Acidic residues" evidence="1">
    <location>
        <begin position="401"/>
        <end position="415"/>
    </location>
</feature>
<proteinExistence type="predicted"/>
<feature type="compositionally biased region" description="Acidic residues" evidence="1">
    <location>
        <begin position="352"/>
        <end position="361"/>
    </location>
</feature>
<feature type="compositionally biased region" description="Polar residues" evidence="1">
    <location>
        <begin position="782"/>
        <end position="804"/>
    </location>
</feature>
<feature type="compositionally biased region" description="Basic and acidic residues" evidence="1">
    <location>
        <begin position="523"/>
        <end position="532"/>
    </location>
</feature>